<dbReference type="GO" id="GO:0003824">
    <property type="term" value="F:catalytic activity"/>
    <property type="evidence" value="ECO:0007669"/>
    <property type="project" value="InterPro"/>
</dbReference>
<dbReference type="Proteomes" id="UP000608754">
    <property type="component" value="Unassembled WGS sequence"/>
</dbReference>
<evidence type="ECO:0000313" key="2">
    <source>
        <dbReference type="EMBL" id="MBF0596967.1"/>
    </source>
</evidence>
<organism evidence="2 3">
    <name type="scientific">Faecalibacter rhinopitheci</name>
    <dbReference type="NCBI Taxonomy" id="2779678"/>
    <lineage>
        <taxon>Bacteria</taxon>
        <taxon>Pseudomonadati</taxon>
        <taxon>Bacteroidota</taxon>
        <taxon>Flavobacteriia</taxon>
        <taxon>Flavobacteriales</taxon>
        <taxon>Weeksellaceae</taxon>
        <taxon>Faecalibacter</taxon>
    </lineage>
</organism>
<dbReference type="RefSeq" id="WP_194182515.1">
    <property type="nucleotide sequence ID" value="NZ_JADGIK010000003.1"/>
</dbReference>
<dbReference type="SUPFAM" id="SSF56219">
    <property type="entry name" value="DNase I-like"/>
    <property type="match status" value="1"/>
</dbReference>
<evidence type="ECO:0000259" key="1">
    <source>
        <dbReference type="Pfam" id="PF19580"/>
    </source>
</evidence>
<proteinExistence type="predicted"/>
<dbReference type="AlphaFoldDB" id="A0A8J7FSQ2"/>
<dbReference type="PANTHER" id="PTHR42834:SF1">
    <property type="entry name" value="ENDONUCLEASE_EXONUCLEASE_PHOSPHATASE FAMILY PROTEIN (AFU_ORTHOLOGUE AFUA_3G09210)"/>
    <property type="match status" value="1"/>
</dbReference>
<sequence length="317" mass="37154">MNTNLGTIAFYNVENFYADRTLKEETFLPSNFSKWKEKRYHLKVDKISFAIAKIGKRDTDQLPLLVGLAEVENNFVLEDLINHTNLKEGNYDYILHESLDERNINVGCIYRKDLITINKSEPIRIVFKNQLGEKSYTRDILYLEADLSGETIYFFIVHLPSKIDKELNQMKRKILLTKIKSRVDELLSENPKAKIMVMGDFNDTPSNDDLREILDTRSKKHEIIHHELFNPMVELMNYKRGSLVHQKQWMLFDQMLFSKEFLTSKNAIEHLKTDIFDASFLTTNVAKYGAFPHRSFIGSKYLGGYSDHFPIYTIIKY</sequence>
<feature type="domain" description="Endonuclease/exonuclease/phosphatase" evidence="1">
    <location>
        <begin position="7"/>
        <end position="315"/>
    </location>
</feature>
<dbReference type="InterPro" id="IPR005135">
    <property type="entry name" value="Endo/exonuclease/phosphatase"/>
</dbReference>
<dbReference type="Pfam" id="PF19580">
    <property type="entry name" value="Exo_endo_phos_3"/>
    <property type="match status" value="1"/>
</dbReference>
<comment type="caution">
    <text evidence="2">The sequence shown here is derived from an EMBL/GenBank/DDBJ whole genome shotgun (WGS) entry which is preliminary data.</text>
</comment>
<protein>
    <recommendedName>
        <fullName evidence="1">Endonuclease/exonuclease/phosphatase domain-containing protein</fullName>
    </recommendedName>
</protein>
<dbReference type="Gene3D" id="3.60.10.10">
    <property type="entry name" value="Endonuclease/exonuclease/phosphatase"/>
    <property type="match status" value="1"/>
</dbReference>
<name>A0A8J7FSQ2_9FLAO</name>
<reference evidence="2" key="1">
    <citation type="submission" date="2020-10" db="EMBL/GenBank/DDBJ databases">
        <authorList>
            <person name="Lu T."/>
            <person name="Wang Q."/>
            <person name="Han X."/>
        </authorList>
    </citation>
    <scope>NUCLEOTIDE SEQUENCE</scope>
    <source>
        <strain evidence="2">WQ 117</strain>
    </source>
</reference>
<gene>
    <name evidence="2" type="ORF">IM532_05840</name>
</gene>
<dbReference type="PANTHER" id="PTHR42834">
    <property type="entry name" value="ENDONUCLEASE/EXONUCLEASE/PHOSPHATASE FAMILY PROTEIN (AFU_ORTHOLOGUE AFUA_3G09210)"/>
    <property type="match status" value="1"/>
</dbReference>
<dbReference type="InterPro" id="IPR036691">
    <property type="entry name" value="Endo/exonu/phosph_ase_sf"/>
</dbReference>
<dbReference type="EMBL" id="JADGIK010000003">
    <property type="protein sequence ID" value="MBF0596967.1"/>
    <property type="molecule type" value="Genomic_DNA"/>
</dbReference>
<accession>A0A8J7FSQ2</accession>
<keyword evidence="3" id="KW-1185">Reference proteome</keyword>
<evidence type="ECO:0000313" key="3">
    <source>
        <dbReference type="Proteomes" id="UP000608754"/>
    </source>
</evidence>